<evidence type="ECO:0000313" key="18">
    <source>
        <dbReference type="Proteomes" id="UP000011083"/>
    </source>
</evidence>
<keyword evidence="5" id="KW-0285">Flavoprotein</keyword>
<evidence type="ECO:0000256" key="2">
    <source>
        <dbReference type="ARBA" id="ARBA00001927"/>
    </source>
</evidence>
<gene>
    <name evidence="17" type="ORF">ACA1_154560</name>
</gene>
<comment type="cofactor">
    <cofactor evidence="1">
        <name>FMN</name>
        <dbReference type="ChEBI" id="CHEBI:58210"/>
    </cofactor>
</comment>
<dbReference type="InterPro" id="IPR050711">
    <property type="entry name" value="ET-N_metabolism_enzyme"/>
</dbReference>
<feature type="domain" description="Glutamine amidotransferase type-2" evidence="16">
    <location>
        <begin position="34"/>
        <end position="181"/>
    </location>
</feature>
<dbReference type="GO" id="GO:0019676">
    <property type="term" value="P:ammonia assimilation cycle"/>
    <property type="evidence" value="ECO:0007669"/>
    <property type="project" value="TreeGrafter"/>
</dbReference>
<keyword evidence="10" id="KW-0408">Iron</keyword>
<evidence type="ECO:0000256" key="4">
    <source>
        <dbReference type="ARBA" id="ARBA00022605"/>
    </source>
</evidence>
<dbReference type="GeneID" id="14919364"/>
<dbReference type="EC" id="1.4.7.1" evidence="15"/>
<comment type="cofactor">
    <cofactor evidence="2">
        <name>[3Fe-4S] cluster</name>
        <dbReference type="ChEBI" id="CHEBI:21137"/>
    </cofactor>
</comment>
<proteinExistence type="inferred from homology"/>
<dbReference type="GO" id="GO:0016041">
    <property type="term" value="F:glutamate synthase (ferredoxin) activity"/>
    <property type="evidence" value="ECO:0007669"/>
    <property type="project" value="UniProtKB-EC"/>
</dbReference>
<sequence>MTNNTWAADGDFVSGFPRPQVPTMWSPDMERDSCGVALLAHVGGQASHAIVSDALLALSRMAHRGAKGCDNAEDGVGIMLALPHEFLRACCDEKEDGEVEWAEGSRQRLPEPGGYAVGMMFLARKDDERRQAQRLVERAIAAQEELRLLGWRRVPVDAAKALGQGPAKHNAPSLYDVYRRR</sequence>
<keyword evidence="12" id="KW-0314">Glutamate biosynthesis</keyword>
<evidence type="ECO:0000256" key="10">
    <source>
        <dbReference type="ARBA" id="ARBA00023004"/>
    </source>
</evidence>
<evidence type="ECO:0000256" key="6">
    <source>
        <dbReference type="ARBA" id="ARBA00022643"/>
    </source>
</evidence>
<dbReference type="SUPFAM" id="SSF56235">
    <property type="entry name" value="N-terminal nucleophile aminohydrolases (Ntn hydrolases)"/>
    <property type="match status" value="1"/>
</dbReference>
<evidence type="ECO:0000259" key="16">
    <source>
        <dbReference type="PROSITE" id="PS51278"/>
    </source>
</evidence>
<name>L8GZY3_ACACF</name>
<dbReference type="GO" id="GO:0016740">
    <property type="term" value="F:transferase activity"/>
    <property type="evidence" value="ECO:0007669"/>
    <property type="project" value="UniProtKB-KW"/>
</dbReference>
<dbReference type="GO" id="GO:0006537">
    <property type="term" value="P:glutamate biosynthetic process"/>
    <property type="evidence" value="ECO:0007669"/>
    <property type="project" value="UniProtKB-KW"/>
</dbReference>
<evidence type="ECO:0000256" key="12">
    <source>
        <dbReference type="ARBA" id="ARBA00023164"/>
    </source>
</evidence>
<evidence type="ECO:0000256" key="14">
    <source>
        <dbReference type="ARBA" id="ARBA00037928"/>
    </source>
</evidence>
<evidence type="ECO:0000256" key="8">
    <source>
        <dbReference type="ARBA" id="ARBA00022962"/>
    </source>
</evidence>
<dbReference type="GO" id="GO:0016040">
    <property type="term" value="F:glutamate synthase (NADH) activity"/>
    <property type="evidence" value="ECO:0007669"/>
    <property type="project" value="TreeGrafter"/>
</dbReference>
<dbReference type="VEuPathDB" id="AmoebaDB:ACA1_154560"/>
<keyword evidence="17" id="KW-0808">Transferase</keyword>
<dbReference type="EMBL" id="KB007951">
    <property type="protein sequence ID" value="ELR18550.1"/>
    <property type="molecule type" value="Genomic_DNA"/>
</dbReference>
<comment type="similarity">
    <text evidence="3">Belongs to the glutamate synthase family.</text>
</comment>
<evidence type="ECO:0000256" key="7">
    <source>
        <dbReference type="ARBA" id="ARBA00022723"/>
    </source>
</evidence>
<dbReference type="STRING" id="1257118.L8GZY3"/>
<dbReference type="PANTHER" id="PTHR11938">
    <property type="entry name" value="FAD NADPH DEHYDROGENASE/OXIDOREDUCTASE"/>
    <property type="match status" value="1"/>
</dbReference>
<keyword evidence="9" id="KW-0560">Oxidoreductase</keyword>
<protein>
    <recommendedName>
        <fullName evidence="15">glutamate synthase (ferredoxin)</fullName>
        <ecNumber evidence="15">1.4.7.1</ecNumber>
    </recommendedName>
</protein>
<dbReference type="GO" id="GO:0046872">
    <property type="term" value="F:metal ion binding"/>
    <property type="evidence" value="ECO:0007669"/>
    <property type="project" value="UniProtKB-KW"/>
</dbReference>
<dbReference type="RefSeq" id="XP_004340589.1">
    <property type="nucleotide sequence ID" value="XM_004340541.1"/>
</dbReference>
<evidence type="ECO:0000256" key="15">
    <source>
        <dbReference type="ARBA" id="ARBA00039085"/>
    </source>
</evidence>
<evidence type="ECO:0000313" key="17">
    <source>
        <dbReference type="EMBL" id="ELR18550.1"/>
    </source>
</evidence>
<dbReference type="GO" id="GO:0051538">
    <property type="term" value="F:3 iron, 4 sulfur cluster binding"/>
    <property type="evidence" value="ECO:0007669"/>
    <property type="project" value="UniProtKB-KW"/>
</dbReference>
<accession>L8GZY3</accession>
<evidence type="ECO:0000256" key="3">
    <source>
        <dbReference type="ARBA" id="ARBA00009716"/>
    </source>
</evidence>
<keyword evidence="4" id="KW-0028">Amino-acid biosynthesis</keyword>
<dbReference type="Gene3D" id="3.60.20.10">
    <property type="entry name" value="Glutamine Phosphoribosylpyrophosphate, subunit 1, domain 1"/>
    <property type="match status" value="1"/>
</dbReference>
<evidence type="ECO:0000256" key="1">
    <source>
        <dbReference type="ARBA" id="ARBA00001917"/>
    </source>
</evidence>
<keyword evidence="18" id="KW-1185">Reference proteome</keyword>
<comment type="pathway">
    <text evidence="14">Amino-acid biosynthesis; L-glutamate biosynthesis via GLT pathway; L-glutamate from 2-oxoglutarate and L-glutamine (ferredoxin route): step 1/1.</text>
</comment>
<dbReference type="OrthoDB" id="4327079at2759"/>
<evidence type="ECO:0000256" key="5">
    <source>
        <dbReference type="ARBA" id="ARBA00022630"/>
    </source>
</evidence>
<dbReference type="Proteomes" id="UP000011083">
    <property type="component" value="Unassembled WGS sequence"/>
</dbReference>
<evidence type="ECO:0000256" key="9">
    <source>
        <dbReference type="ARBA" id="ARBA00023002"/>
    </source>
</evidence>
<evidence type="ECO:0000256" key="11">
    <source>
        <dbReference type="ARBA" id="ARBA00023014"/>
    </source>
</evidence>
<keyword evidence="7" id="KW-0479">Metal-binding</keyword>
<dbReference type="InterPro" id="IPR017932">
    <property type="entry name" value="GATase_2_dom"/>
</dbReference>
<evidence type="ECO:0000256" key="13">
    <source>
        <dbReference type="ARBA" id="ARBA00023291"/>
    </source>
</evidence>
<dbReference type="AlphaFoldDB" id="L8GZY3"/>
<keyword evidence="6" id="KW-0288">FMN</keyword>
<keyword evidence="13" id="KW-0003">3Fe-4S</keyword>
<dbReference type="PANTHER" id="PTHR11938:SF133">
    <property type="entry name" value="GLUTAMATE SYNTHASE (NADH)"/>
    <property type="match status" value="1"/>
</dbReference>
<dbReference type="InterPro" id="IPR029055">
    <property type="entry name" value="Ntn_hydrolases_N"/>
</dbReference>
<keyword evidence="8 17" id="KW-0315">Glutamine amidotransferase</keyword>
<reference evidence="17 18" key="1">
    <citation type="journal article" date="2013" name="Genome Biol.">
        <title>Genome of Acanthamoeba castellanii highlights extensive lateral gene transfer and early evolution of tyrosine kinase signaling.</title>
        <authorList>
            <person name="Clarke M."/>
            <person name="Lohan A.J."/>
            <person name="Liu B."/>
            <person name="Lagkouvardos I."/>
            <person name="Roy S."/>
            <person name="Zafar N."/>
            <person name="Bertelli C."/>
            <person name="Schilde C."/>
            <person name="Kianianmomeni A."/>
            <person name="Burglin T.R."/>
            <person name="Frech C."/>
            <person name="Turcotte B."/>
            <person name="Kopec K.O."/>
            <person name="Synnott J.M."/>
            <person name="Choo C."/>
            <person name="Paponov I."/>
            <person name="Finkler A."/>
            <person name="Soon Heng Tan C."/>
            <person name="Hutchins A.P."/>
            <person name="Weinmeier T."/>
            <person name="Rattei T."/>
            <person name="Chu J.S."/>
            <person name="Gimenez G."/>
            <person name="Irimia M."/>
            <person name="Rigden D.J."/>
            <person name="Fitzpatrick D.A."/>
            <person name="Lorenzo-Morales J."/>
            <person name="Bateman A."/>
            <person name="Chiu C.H."/>
            <person name="Tang P."/>
            <person name="Hegemann P."/>
            <person name="Fromm H."/>
            <person name="Raoult D."/>
            <person name="Greub G."/>
            <person name="Miranda-Saavedra D."/>
            <person name="Chen N."/>
            <person name="Nash P."/>
            <person name="Ginger M.L."/>
            <person name="Horn M."/>
            <person name="Schaap P."/>
            <person name="Caler L."/>
            <person name="Loftus B."/>
        </authorList>
    </citation>
    <scope>NUCLEOTIDE SEQUENCE [LARGE SCALE GENOMIC DNA]</scope>
    <source>
        <strain evidence="17 18">Neff</strain>
    </source>
</reference>
<keyword evidence="11" id="KW-0411">Iron-sulfur</keyword>
<dbReference type="KEGG" id="acan:ACA1_154560"/>
<dbReference type="Pfam" id="PF00310">
    <property type="entry name" value="GATase_2"/>
    <property type="match status" value="1"/>
</dbReference>
<dbReference type="PROSITE" id="PS51278">
    <property type="entry name" value="GATASE_TYPE_2"/>
    <property type="match status" value="1"/>
</dbReference>
<organism evidence="17 18">
    <name type="scientific">Acanthamoeba castellanii (strain ATCC 30010 / Neff)</name>
    <dbReference type="NCBI Taxonomy" id="1257118"/>
    <lineage>
        <taxon>Eukaryota</taxon>
        <taxon>Amoebozoa</taxon>
        <taxon>Discosea</taxon>
        <taxon>Longamoebia</taxon>
        <taxon>Centramoebida</taxon>
        <taxon>Acanthamoebidae</taxon>
        <taxon>Acanthamoeba</taxon>
    </lineage>
</organism>